<dbReference type="GO" id="GO:0006508">
    <property type="term" value="P:proteolysis"/>
    <property type="evidence" value="ECO:0007669"/>
    <property type="project" value="UniProtKB-KW"/>
</dbReference>
<dbReference type="Proteomes" id="UP000699691">
    <property type="component" value="Unassembled WGS sequence"/>
</dbReference>
<feature type="active site" evidence="9 11">
    <location>
        <position position="746"/>
    </location>
</feature>
<dbReference type="Pfam" id="PF05362">
    <property type="entry name" value="Lon_C"/>
    <property type="match status" value="1"/>
</dbReference>
<dbReference type="SUPFAM" id="SSF88697">
    <property type="entry name" value="PUA domain-like"/>
    <property type="match status" value="1"/>
</dbReference>
<dbReference type="SMART" id="SM00382">
    <property type="entry name" value="AAA"/>
    <property type="match status" value="1"/>
</dbReference>
<dbReference type="Gene3D" id="1.20.5.5270">
    <property type="match status" value="1"/>
</dbReference>
<dbReference type="InterPro" id="IPR008268">
    <property type="entry name" value="Peptidase_S16_AS"/>
</dbReference>
<dbReference type="PANTHER" id="PTHR10046">
    <property type="entry name" value="ATP DEPENDENT LON PROTEASE FAMILY MEMBER"/>
    <property type="match status" value="1"/>
</dbReference>
<dbReference type="InterPro" id="IPR046336">
    <property type="entry name" value="Lon_prtase_N_sf"/>
</dbReference>
<dbReference type="GO" id="GO:0043565">
    <property type="term" value="F:sequence-specific DNA binding"/>
    <property type="evidence" value="ECO:0007669"/>
    <property type="project" value="InterPro"/>
</dbReference>
<feature type="binding site" evidence="10">
    <location>
        <begin position="380"/>
        <end position="387"/>
    </location>
    <ligand>
        <name>ATP</name>
        <dbReference type="ChEBI" id="CHEBI:30616"/>
    </ligand>
</feature>
<name>A0A955LW53_UNCKA</name>
<keyword evidence="5 11" id="KW-0378">Hydrolase</keyword>
<dbReference type="Gene3D" id="3.40.50.300">
    <property type="entry name" value="P-loop containing nucleotide triphosphate hydrolases"/>
    <property type="match status" value="1"/>
</dbReference>
<dbReference type="FunFam" id="1.20.5.5270:FF:000002">
    <property type="entry name" value="Lon protease homolog"/>
    <property type="match status" value="1"/>
</dbReference>
<gene>
    <name evidence="16" type="primary">lon</name>
    <name evidence="16" type="ORF">KC573_02160</name>
</gene>
<proteinExistence type="inferred from homology"/>
<feature type="active site" evidence="9 11">
    <location>
        <position position="703"/>
    </location>
</feature>
<dbReference type="Gene3D" id="3.30.230.10">
    <property type="match status" value="1"/>
</dbReference>
<comment type="similarity">
    <text evidence="11 12">Belongs to the peptidase S16 family.</text>
</comment>
<dbReference type="PROSITE" id="PS51787">
    <property type="entry name" value="LON_N"/>
    <property type="match status" value="1"/>
</dbReference>
<dbReference type="CDD" id="cd19500">
    <property type="entry name" value="RecA-like_Lon"/>
    <property type="match status" value="1"/>
</dbReference>
<evidence type="ECO:0000259" key="14">
    <source>
        <dbReference type="PROSITE" id="PS51786"/>
    </source>
</evidence>
<evidence type="ECO:0000256" key="6">
    <source>
        <dbReference type="ARBA" id="ARBA00022825"/>
    </source>
</evidence>
<dbReference type="GO" id="GO:0016887">
    <property type="term" value="F:ATP hydrolysis activity"/>
    <property type="evidence" value="ECO:0007669"/>
    <property type="project" value="InterPro"/>
</dbReference>
<evidence type="ECO:0000259" key="15">
    <source>
        <dbReference type="PROSITE" id="PS51787"/>
    </source>
</evidence>
<dbReference type="Gene3D" id="1.10.8.60">
    <property type="match status" value="1"/>
</dbReference>
<dbReference type="InterPro" id="IPR054594">
    <property type="entry name" value="Lon_lid"/>
</dbReference>
<evidence type="ECO:0000256" key="1">
    <source>
        <dbReference type="ARBA" id="ARBA00004496"/>
    </source>
</evidence>
<evidence type="ECO:0000256" key="4">
    <source>
        <dbReference type="ARBA" id="ARBA00022741"/>
    </source>
</evidence>
<accession>A0A955LW53</accession>
<dbReference type="GO" id="GO:0005524">
    <property type="term" value="F:ATP binding"/>
    <property type="evidence" value="ECO:0007669"/>
    <property type="project" value="UniProtKB-KW"/>
</dbReference>
<feature type="domain" description="Lon proteolytic" evidence="14">
    <location>
        <begin position="616"/>
        <end position="750"/>
    </location>
</feature>
<dbReference type="PIRSF" id="PIRSF001174">
    <property type="entry name" value="Lon_proteas"/>
    <property type="match status" value="1"/>
</dbReference>
<dbReference type="HAMAP" id="MF_01973">
    <property type="entry name" value="lon_bact"/>
    <property type="match status" value="1"/>
</dbReference>
<dbReference type="EC" id="3.4.21.53" evidence="11"/>
<feature type="non-terminal residue" evidence="16">
    <location>
        <position position="750"/>
    </location>
</feature>
<feature type="region of interest" description="Disordered" evidence="13">
    <location>
        <begin position="1"/>
        <end position="26"/>
    </location>
</feature>
<dbReference type="InterPro" id="IPR008269">
    <property type="entry name" value="Lon_proteolytic"/>
</dbReference>
<keyword evidence="6 11" id="KW-0720">Serine protease</keyword>
<keyword evidence="2" id="KW-0963">Cytoplasm</keyword>
<evidence type="ECO:0000256" key="11">
    <source>
        <dbReference type="PROSITE-ProRule" id="PRU01122"/>
    </source>
</evidence>
<comment type="catalytic activity">
    <reaction evidence="11">
        <text>Hydrolysis of proteins in presence of ATP.</text>
        <dbReference type="EC" id="3.4.21.53"/>
    </reaction>
</comment>
<dbReference type="SUPFAM" id="SSF52540">
    <property type="entry name" value="P-loop containing nucleoside triphosphate hydrolases"/>
    <property type="match status" value="1"/>
</dbReference>
<dbReference type="Gene3D" id="2.30.130.40">
    <property type="entry name" value="LON domain-like"/>
    <property type="match status" value="1"/>
</dbReference>
<sequence>MAIFKKNNLTQSTEENQPVSDAREHDGNFPETLPIIPIRDTVVYPFTVVPVYVDDNIGAKAAKRALEGDRYVAVFSLESNGEETPIDVNNLYSVGTVCLVHKVVPVSRQGTMVILQGVAKVELLDTSTSEVPWYGSVKAIKDGEQTNRRVKALAKSALTTAQNIISQTPYLPHQELQFALESLDDPLKLVYLISTVVGMKVEERQQVLELGDIKEKLEYLIKVLTREDELLQLGGKIQEDIRKDFSKSQREYFLRQKMKAIQKELGEDSDSAMDAEEYREKLEDRDLPEEVLEVVEREIERLSRMNTMAAEYQVIRTYLDWIFDVPWEIESKDKLDLKKSKKVLDDDHHDLKEPKERILEYLAVRKLQKSHTGSILCFVGPPGVGKTSLGKSVARAMGREFVRMSLGGVHDEAEIRGHRRTYIGAMPGRIIQGLKRAGTKNPVFMLDEIDKLSSDFRGDPSAALLEVLDPEQNDSFRDNYLDLDFDLSEVFFIATANTLDPIYPALRDRMEIIELSGYPEEEKVYIAKKYLWPKQRKEHGLTAKQVSLTDSAIKKIISNYTREAGVRGLERQLAKVCRKAAWEITSKEKKKVQVSSNNLEKYLGPQKVFPEVARRTSQPGVSTGLGVTSAGGELLFIEATAMPGSKKFQVTGQLGDVMKESAHAALSLVRARADKLGIDKDFFVKNDLHLHVPAGAVPKDGPSAGVAMTSAIASLAMGVKVRKDVAMTGEISLSGLVLPVGGIEQKVLAA</sequence>
<dbReference type="GO" id="GO:0030163">
    <property type="term" value="P:protein catabolic process"/>
    <property type="evidence" value="ECO:0007669"/>
    <property type="project" value="InterPro"/>
</dbReference>
<evidence type="ECO:0000256" key="8">
    <source>
        <dbReference type="ARBA" id="ARBA00023016"/>
    </source>
</evidence>
<dbReference type="AlphaFoldDB" id="A0A955LW53"/>
<comment type="caution">
    <text evidence="16">The sequence shown here is derived from an EMBL/GenBank/DDBJ whole genome shotgun (WGS) entry which is preliminary data.</text>
</comment>
<dbReference type="FunFam" id="3.40.50.300:FF:000382">
    <property type="entry name" value="Lon protease homolog 2, peroxisomal"/>
    <property type="match status" value="1"/>
</dbReference>
<evidence type="ECO:0000313" key="16">
    <source>
        <dbReference type="EMBL" id="MCA9397608.1"/>
    </source>
</evidence>
<dbReference type="Pfam" id="PF02190">
    <property type="entry name" value="LON_substr_bdg"/>
    <property type="match status" value="1"/>
</dbReference>
<dbReference type="InterPro" id="IPR003111">
    <property type="entry name" value="Lon_prtase_N"/>
</dbReference>
<comment type="subcellular location">
    <subcellularLocation>
        <location evidence="1">Cytoplasm</location>
    </subcellularLocation>
</comment>
<keyword evidence="3 11" id="KW-0645">Protease</keyword>
<dbReference type="InterPro" id="IPR027417">
    <property type="entry name" value="P-loop_NTPase"/>
</dbReference>
<evidence type="ECO:0000256" key="5">
    <source>
        <dbReference type="ARBA" id="ARBA00022801"/>
    </source>
</evidence>
<evidence type="ECO:0000256" key="10">
    <source>
        <dbReference type="PIRSR" id="PIRSR001174-2"/>
    </source>
</evidence>
<dbReference type="SUPFAM" id="SSF54211">
    <property type="entry name" value="Ribosomal protein S5 domain 2-like"/>
    <property type="match status" value="1"/>
</dbReference>
<evidence type="ECO:0000313" key="17">
    <source>
        <dbReference type="Proteomes" id="UP000699691"/>
    </source>
</evidence>
<keyword evidence="8" id="KW-0346">Stress response</keyword>
<dbReference type="SMART" id="SM00464">
    <property type="entry name" value="LON"/>
    <property type="match status" value="1"/>
</dbReference>
<evidence type="ECO:0000256" key="13">
    <source>
        <dbReference type="SAM" id="MobiDB-lite"/>
    </source>
</evidence>
<feature type="domain" description="Lon N-terminal" evidence="15">
    <location>
        <begin position="33"/>
        <end position="228"/>
    </location>
</feature>
<protein>
    <recommendedName>
        <fullName evidence="11">endopeptidase La</fullName>
        <ecNumber evidence="11">3.4.21.53</ecNumber>
    </recommendedName>
</protein>
<dbReference type="PROSITE" id="PS51786">
    <property type="entry name" value="LON_PROTEOLYTIC"/>
    <property type="match status" value="1"/>
</dbReference>
<reference evidence="16" key="2">
    <citation type="journal article" date="2021" name="Microbiome">
        <title>Successional dynamics and alternative stable states in a saline activated sludge microbial community over 9 years.</title>
        <authorList>
            <person name="Wang Y."/>
            <person name="Ye J."/>
            <person name="Ju F."/>
            <person name="Liu L."/>
            <person name="Boyd J.A."/>
            <person name="Deng Y."/>
            <person name="Parks D.H."/>
            <person name="Jiang X."/>
            <person name="Yin X."/>
            <person name="Woodcroft B.J."/>
            <person name="Tyson G.W."/>
            <person name="Hugenholtz P."/>
            <person name="Polz M.F."/>
            <person name="Zhang T."/>
        </authorList>
    </citation>
    <scope>NUCLEOTIDE SEQUENCE</scope>
    <source>
        <strain evidence="16">HKST-UBA02</strain>
    </source>
</reference>
<evidence type="ECO:0000256" key="7">
    <source>
        <dbReference type="ARBA" id="ARBA00022840"/>
    </source>
</evidence>
<dbReference type="InterPro" id="IPR027065">
    <property type="entry name" value="Lon_Prtase"/>
</dbReference>
<dbReference type="InterPro" id="IPR015947">
    <property type="entry name" value="PUA-like_sf"/>
</dbReference>
<keyword evidence="7 10" id="KW-0067">ATP-binding</keyword>
<dbReference type="InterPro" id="IPR020568">
    <property type="entry name" value="Ribosomal_Su5_D2-typ_SF"/>
</dbReference>
<dbReference type="Pfam" id="PF22667">
    <property type="entry name" value="Lon_lid"/>
    <property type="match status" value="1"/>
</dbReference>
<dbReference type="GO" id="GO:0005737">
    <property type="term" value="C:cytoplasm"/>
    <property type="evidence" value="ECO:0007669"/>
    <property type="project" value="UniProtKB-SubCell"/>
</dbReference>
<dbReference type="GO" id="GO:0004176">
    <property type="term" value="F:ATP-dependent peptidase activity"/>
    <property type="evidence" value="ECO:0007669"/>
    <property type="project" value="UniProtKB-UniRule"/>
</dbReference>
<dbReference type="Pfam" id="PF00004">
    <property type="entry name" value="AAA"/>
    <property type="match status" value="1"/>
</dbReference>
<reference evidence="16" key="1">
    <citation type="submission" date="2020-04" db="EMBL/GenBank/DDBJ databases">
        <authorList>
            <person name="Zhang T."/>
        </authorList>
    </citation>
    <scope>NUCLEOTIDE SEQUENCE</scope>
    <source>
        <strain evidence="16">HKST-UBA02</strain>
    </source>
</reference>
<evidence type="ECO:0000256" key="12">
    <source>
        <dbReference type="RuleBase" id="RU000591"/>
    </source>
</evidence>
<organism evidence="16 17">
    <name type="scientific">candidate division WWE3 bacterium</name>
    <dbReference type="NCBI Taxonomy" id="2053526"/>
    <lineage>
        <taxon>Bacteria</taxon>
        <taxon>Katanobacteria</taxon>
    </lineage>
</organism>
<evidence type="ECO:0000256" key="2">
    <source>
        <dbReference type="ARBA" id="ARBA00022490"/>
    </source>
</evidence>
<dbReference type="InterPro" id="IPR027543">
    <property type="entry name" value="Lon_bac"/>
</dbReference>
<dbReference type="PRINTS" id="PR00830">
    <property type="entry name" value="ENDOLAPTASE"/>
</dbReference>
<dbReference type="GO" id="GO:0004252">
    <property type="term" value="F:serine-type endopeptidase activity"/>
    <property type="evidence" value="ECO:0007669"/>
    <property type="project" value="UniProtKB-UniRule"/>
</dbReference>
<dbReference type="Gene3D" id="1.20.58.1480">
    <property type="match status" value="1"/>
</dbReference>
<keyword evidence="4 10" id="KW-0547">Nucleotide-binding</keyword>
<evidence type="ECO:0000256" key="3">
    <source>
        <dbReference type="ARBA" id="ARBA00022670"/>
    </source>
</evidence>
<feature type="compositionally biased region" description="Polar residues" evidence="13">
    <location>
        <begin position="7"/>
        <end position="19"/>
    </location>
</feature>
<dbReference type="PROSITE" id="PS01046">
    <property type="entry name" value="LON_SER"/>
    <property type="match status" value="1"/>
</dbReference>
<dbReference type="InterPro" id="IPR004815">
    <property type="entry name" value="Lon_bac/euk-typ"/>
</dbReference>
<evidence type="ECO:0000256" key="9">
    <source>
        <dbReference type="PIRSR" id="PIRSR001174-1"/>
    </source>
</evidence>
<dbReference type="InterPro" id="IPR003593">
    <property type="entry name" value="AAA+_ATPase"/>
</dbReference>
<dbReference type="NCBIfam" id="TIGR00763">
    <property type="entry name" value="lon"/>
    <property type="match status" value="1"/>
</dbReference>
<dbReference type="InterPro" id="IPR014721">
    <property type="entry name" value="Ribsml_uS5_D2-typ_fold_subgr"/>
</dbReference>
<dbReference type="InterPro" id="IPR003959">
    <property type="entry name" value="ATPase_AAA_core"/>
</dbReference>
<dbReference type="EMBL" id="JAGQKY010000078">
    <property type="protein sequence ID" value="MCA9397608.1"/>
    <property type="molecule type" value="Genomic_DNA"/>
</dbReference>